<evidence type="ECO:0000313" key="1">
    <source>
        <dbReference type="EMBL" id="CAF4250452.1"/>
    </source>
</evidence>
<dbReference type="AlphaFoldDB" id="A0A8S2VB53"/>
<dbReference type="EMBL" id="CAJOBJ010051386">
    <property type="protein sequence ID" value="CAF4375606.1"/>
    <property type="molecule type" value="Genomic_DNA"/>
</dbReference>
<sequence length="73" mass="7959">MMSVSVSWGSRRILIGISSLNMVLLYAFDNVSKPIGIYDNGIDSTGFGKSVAWLDVHGNKALILANWLSRSTN</sequence>
<comment type="caution">
    <text evidence="3">The sequence shown here is derived from an EMBL/GenBank/DDBJ whole genome shotgun (WGS) entry which is preliminary data.</text>
</comment>
<reference evidence="3" key="1">
    <citation type="submission" date="2021-02" db="EMBL/GenBank/DDBJ databases">
        <authorList>
            <person name="Nowell W R."/>
        </authorList>
    </citation>
    <scope>NUCLEOTIDE SEQUENCE</scope>
</reference>
<gene>
    <name evidence="1" type="ORF">BYL167_LOCUS25526</name>
    <name evidence="3" type="ORF">GIL414_LOCUS29048</name>
    <name evidence="2" type="ORF">SMN809_LOCUS28523</name>
</gene>
<dbReference type="Proteomes" id="UP000681720">
    <property type="component" value="Unassembled WGS sequence"/>
</dbReference>
<dbReference type="Proteomes" id="UP000681967">
    <property type="component" value="Unassembled WGS sequence"/>
</dbReference>
<evidence type="ECO:0000313" key="2">
    <source>
        <dbReference type="EMBL" id="CAF4357129.1"/>
    </source>
</evidence>
<dbReference type="Proteomes" id="UP000676336">
    <property type="component" value="Unassembled WGS sequence"/>
</dbReference>
<evidence type="ECO:0000313" key="4">
    <source>
        <dbReference type="Proteomes" id="UP000681720"/>
    </source>
</evidence>
<dbReference type="EMBL" id="CAJOBH010026094">
    <property type="protein sequence ID" value="CAF4250452.1"/>
    <property type="molecule type" value="Genomic_DNA"/>
</dbReference>
<protein>
    <submittedName>
        <fullName evidence="3">Uncharacterized protein</fullName>
    </submittedName>
</protein>
<evidence type="ECO:0000313" key="3">
    <source>
        <dbReference type="EMBL" id="CAF4375606.1"/>
    </source>
</evidence>
<accession>A0A8S2VB53</accession>
<name>A0A8S2VB53_9BILA</name>
<proteinExistence type="predicted"/>
<feature type="non-terminal residue" evidence="3">
    <location>
        <position position="73"/>
    </location>
</feature>
<dbReference type="EMBL" id="CAJOBI010047850">
    <property type="protein sequence ID" value="CAF4357129.1"/>
    <property type="molecule type" value="Genomic_DNA"/>
</dbReference>
<organism evidence="3 4">
    <name type="scientific">Rotaria magnacalcarata</name>
    <dbReference type="NCBI Taxonomy" id="392030"/>
    <lineage>
        <taxon>Eukaryota</taxon>
        <taxon>Metazoa</taxon>
        <taxon>Spiralia</taxon>
        <taxon>Gnathifera</taxon>
        <taxon>Rotifera</taxon>
        <taxon>Eurotatoria</taxon>
        <taxon>Bdelloidea</taxon>
        <taxon>Philodinida</taxon>
        <taxon>Philodinidae</taxon>
        <taxon>Rotaria</taxon>
    </lineage>
</organism>